<name>A0A392RLS2_9FABA</name>
<dbReference type="Proteomes" id="UP000265520">
    <property type="component" value="Unassembled WGS sequence"/>
</dbReference>
<accession>A0A392RLS2</accession>
<reference evidence="1 2" key="1">
    <citation type="journal article" date="2018" name="Front. Plant Sci.">
        <title>Red Clover (Trifolium pratense) and Zigzag Clover (T. medium) - A Picture of Genomic Similarities and Differences.</title>
        <authorList>
            <person name="Dluhosova J."/>
            <person name="Istvanek J."/>
            <person name="Nedelnik J."/>
            <person name="Repkova J."/>
        </authorList>
    </citation>
    <scope>NUCLEOTIDE SEQUENCE [LARGE SCALE GENOMIC DNA]</scope>
    <source>
        <strain evidence="2">cv. 10/8</strain>
        <tissue evidence="1">Leaf</tissue>
    </source>
</reference>
<organism evidence="1 2">
    <name type="scientific">Trifolium medium</name>
    <dbReference type="NCBI Taxonomy" id="97028"/>
    <lineage>
        <taxon>Eukaryota</taxon>
        <taxon>Viridiplantae</taxon>
        <taxon>Streptophyta</taxon>
        <taxon>Embryophyta</taxon>
        <taxon>Tracheophyta</taxon>
        <taxon>Spermatophyta</taxon>
        <taxon>Magnoliopsida</taxon>
        <taxon>eudicotyledons</taxon>
        <taxon>Gunneridae</taxon>
        <taxon>Pentapetalae</taxon>
        <taxon>rosids</taxon>
        <taxon>fabids</taxon>
        <taxon>Fabales</taxon>
        <taxon>Fabaceae</taxon>
        <taxon>Papilionoideae</taxon>
        <taxon>50 kb inversion clade</taxon>
        <taxon>NPAAA clade</taxon>
        <taxon>Hologalegina</taxon>
        <taxon>IRL clade</taxon>
        <taxon>Trifolieae</taxon>
        <taxon>Trifolium</taxon>
    </lineage>
</organism>
<dbReference type="AlphaFoldDB" id="A0A392RLS2"/>
<proteinExistence type="predicted"/>
<feature type="non-terminal residue" evidence="1">
    <location>
        <position position="71"/>
    </location>
</feature>
<evidence type="ECO:0000313" key="1">
    <source>
        <dbReference type="EMBL" id="MCI37581.1"/>
    </source>
</evidence>
<comment type="caution">
    <text evidence="1">The sequence shown here is derived from an EMBL/GenBank/DDBJ whole genome shotgun (WGS) entry which is preliminary data.</text>
</comment>
<sequence>MASTSQEKIEVPMAGIWKDFAGSSDGNRFVPEPHGSKEDKDVWEDQVMIPFSVSDTVYAFGGPLPNFDALS</sequence>
<evidence type="ECO:0000313" key="2">
    <source>
        <dbReference type="Proteomes" id="UP000265520"/>
    </source>
</evidence>
<dbReference type="EMBL" id="LXQA010246139">
    <property type="protein sequence ID" value="MCI37581.1"/>
    <property type="molecule type" value="Genomic_DNA"/>
</dbReference>
<keyword evidence="2" id="KW-1185">Reference proteome</keyword>
<protein>
    <submittedName>
        <fullName evidence="1">Uncharacterized protein</fullName>
    </submittedName>
</protein>